<protein>
    <submittedName>
        <fullName evidence="1">Uncharacterized protein</fullName>
    </submittedName>
</protein>
<gene>
    <name evidence="1" type="ORF">NPIL_627031</name>
</gene>
<evidence type="ECO:0000313" key="1">
    <source>
        <dbReference type="EMBL" id="GFU57888.1"/>
    </source>
</evidence>
<evidence type="ECO:0000313" key="2">
    <source>
        <dbReference type="Proteomes" id="UP000887013"/>
    </source>
</evidence>
<accession>A0A8X6R496</accession>
<reference evidence="1" key="1">
    <citation type="submission" date="2020-08" db="EMBL/GenBank/DDBJ databases">
        <title>Multicomponent nature underlies the extraordinary mechanical properties of spider dragline silk.</title>
        <authorList>
            <person name="Kono N."/>
            <person name="Nakamura H."/>
            <person name="Mori M."/>
            <person name="Yoshida Y."/>
            <person name="Ohtoshi R."/>
            <person name="Malay A.D."/>
            <person name="Moran D.A.P."/>
            <person name="Tomita M."/>
            <person name="Numata K."/>
            <person name="Arakawa K."/>
        </authorList>
    </citation>
    <scope>NUCLEOTIDE SEQUENCE</scope>
</reference>
<name>A0A8X6R496_NEPPI</name>
<dbReference type="AlphaFoldDB" id="A0A8X6R496"/>
<proteinExistence type="predicted"/>
<sequence length="124" mass="13789">MLKSKIAPLKTLTFARLEFMLALLQARLLNYEASSLLSKITPQSTGVGIIAVASTIHLLDGICDADMVAREQRITQVNFMLASSGGENLPLLLLDVNEFIELSKLLRFTVWVKRFEHNSKPDST</sequence>
<comment type="caution">
    <text evidence="1">The sequence shown here is derived from an EMBL/GenBank/DDBJ whole genome shotgun (WGS) entry which is preliminary data.</text>
</comment>
<dbReference type="EMBL" id="BMAW01039976">
    <property type="protein sequence ID" value="GFU57888.1"/>
    <property type="molecule type" value="Genomic_DNA"/>
</dbReference>
<keyword evidence="2" id="KW-1185">Reference proteome</keyword>
<dbReference type="Proteomes" id="UP000887013">
    <property type="component" value="Unassembled WGS sequence"/>
</dbReference>
<organism evidence="1 2">
    <name type="scientific">Nephila pilipes</name>
    <name type="common">Giant wood spider</name>
    <name type="synonym">Nephila maculata</name>
    <dbReference type="NCBI Taxonomy" id="299642"/>
    <lineage>
        <taxon>Eukaryota</taxon>
        <taxon>Metazoa</taxon>
        <taxon>Ecdysozoa</taxon>
        <taxon>Arthropoda</taxon>
        <taxon>Chelicerata</taxon>
        <taxon>Arachnida</taxon>
        <taxon>Araneae</taxon>
        <taxon>Araneomorphae</taxon>
        <taxon>Entelegynae</taxon>
        <taxon>Araneoidea</taxon>
        <taxon>Nephilidae</taxon>
        <taxon>Nephila</taxon>
    </lineage>
</organism>